<dbReference type="Proteomes" id="UP000291591">
    <property type="component" value="Unassembled WGS sequence"/>
</dbReference>
<accession>A0A4Q7V592</accession>
<evidence type="ECO:0000313" key="1">
    <source>
        <dbReference type="EMBL" id="RZT88731.1"/>
    </source>
</evidence>
<reference evidence="1 2" key="1">
    <citation type="submission" date="2019-02" db="EMBL/GenBank/DDBJ databases">
        <title>Sequencing the genomes of 1000 actinobacteria strains.</title>
        <authorList>
            <person name="Klenk H.-P."/>
        </authorList>
    </citation>
    <scope>NUCLEOTIDE SEQUENCE [LARGE SCALE GENOMIC DNA]</scope>
    <source>
        <strain evidence="1 2">DSM 45779</strain>
    </source>
</reference>
<organism evidence="1 2">
    <name type="scientific">Pseudonocardia sediminis</name>
    <dbReference type="NCBI Taxonomy" id="1397368"/>
    <lineage>
        <taxon>Bacteria</taxon>
        <taxon>Bacillati</taxon>
        <taxon>Actinomycetota</taxon>
        <taxon>Actinomycetes</taxon>
        <taxon>Pseudonocardiales</taxon>
        <taxon>Pseudonocardiaceae</taxon>
        <taxon>Pseudonocardia</taxon>
    </lineage>
</organism>
<protein>
    <submittedName>
        <fullName evidence="1">Uncharacterized protein</fullName>
    </submittedName>
</protein>
<sequence length="46" mass="4480">MSVLLATLIVGAGTGVGIAAGLAAYAQKNWARRTGNAHAVASPTTA</sequence>
<keyword evidence="2" id="KW-1185">Reference proteome</keyword>
<name>A0A4Q7V592_PSEST</name>
<comment type="caution">
    <text evidence="1">The sequence shown here is derived from an EMBL/GenBank/DDBJ whole genome shotgun (WGS) entry which is preliminary data.</text>
</comment>
<gene>
    <name evidence="1" type="ORF">EV383_5676</name>
</gene>
<dbReference type="RefSeq" id="WP_165438528.1">
    <property type="nucleotide sequence ID" value="NZ_SHKL01000001.1"/>
</dbReference>
<evidence type="ECO:0000313" key="2">
    <source>
        <dbReference type="Proteomes" id="UP000291591"/>
    </source>
</evidence>
<dbReference type="EMBL" id="SHKL01000001">
    <property type="protein sequence ID" value="RZT88731.1"/>
    <property type="molecule type" value="Genomic_DNA"/>
</dbReference>
<dbReference type="AlphaFoldDB" id="A0A4Q7V592"/>
<proteinExistence type="predicted"/>